<dbReference type="OrthoDB" id="1892640at2759"/>
<proteinExistence type="inferred from homology"/>
<gene>
    <name evidence="7" type="ORF">Lalb_Chr12g0198911</name>
</gene>
<evidence type="ECO:0000256" key="2">
    <source>
        <dbReference type="ARBA" id="ARBA00006840"/>
    </source>
</evidence>
<keyword evidence="3 6" id="KW-0812">Transmembrane</keyword>
<evidence type="ECO:0000256" key="5">
    <source>
        <dbReference type="ARBA" id="ARBA00023136"/>
    </source>
</evidence>
<dbReference type="InterPro" id="IPR018499">
    <property type="entry name" value="Tetraspanin/Peripherin"/>
</dbReference>
<protein>
    <submittedName>
        <fullName evidence="7">Putative tetraspanin/Peripherin</fullName>
    </submittedName>
</protein>
<dbReference type="InterPro" id="IPR044991">
    <property type="entry name" value="TET_plant"/>
</dbReference>
<evidence type="ECO:0000256" key="1">
    <source>
        <dbReference type="ARBA" id="ARBA00004141"/>
    </source>
</evidence>
<dbReference type="GO" id="GO:0009734">
    <property type="term" value="P:auxin-activated signaling pathway"/>
    <property type="evidence" value="ECO:0007669"/>
    <property type="project" value="InterPro"/>
</dbReference>
<dbReference type="PRINTS" id="PR00259">
    <property type="entry name" value="TMFOUR"/>
</dbReference>
<organism evidence="7 8">
    <name type="scientific">Lupinus albus</name>
    <name type="common">White lupine</name>
    <name type="synonym">Lupinus termis</name>
    <dbReference type="NCBI Taxonomy" id="3870"/>
    <lineage>
        <taxon>Eukaryota</taxon>
        <taxon>Viridiplantae</taxon>
        <taxon>Streptophyta</taxon>
        <taxon>Embryophyta</taxon>
        <taxon>Tracheophyta</taxon>
        <taxon>Spermatophyta</taxon>
        <taxon>Magnoliopsida</taxon>
        <taxon>eudicotyledons</taxon>
        <taxon>Gunneridae</taxon>
        <taxon>Pentapetalae</taxon>
        <taxon>rosids</taxon>
        <taxon>fabids</taxon>
        <taxon>Fabales</taxon>
        <taxon>Fabaceae</taxon>
        <taxon>Papilionoideae</taxon>
        <taxon>50 kb inversion clade</taxon>
        <taxon>genistoids sensu lato</taxon>
        <taxon>core genistoids</taxon>
        <taxon>Genisteae</taxon>
        <taxon>Lupinus</taxon>
    </lineage>
</organism>
<feature type="transmembrane region" description="Helical" evidence="6">
    <location>
        <begin position="236"/>
        <end position="256"/>
    </location>
</feature>
<feature type="transmembrane region" description="Helical" evidence="6">
    <location>
        <begin position="72"/>
        <end position="96"/>
    </location>
</feature>
<evidence type="ECO:0000256" key="6">
    <source>
        <dbReference type="SAM" id="Phobius"/>
    </source>
</evidence>
<keyword evidence="8" id="KW-1185">Reference proteome</keyword>
<evidence type="ECO:0000256" key="3">
    <source>
        <dbReference type="ARBA" id="ARBA00022692"/>
    </source>
</evidence>
<accession>A0A6A4PM56</accession>
<keyword evidence="4 6" id="KW-1133">Transmembrane helix</keyword>
<feature type="transmembrane region" description="Helical" evidence="6">
    <location>
        <begin position="46"/>
        <end position="65"/>
    </location>
</feature>
<dbReference type="EMBL" id="WOCE01000012">
    <property type="protein sequence ID" value="KAE9602374.1"/>
    <property type="molecule type" value="Genomic_DNA"/>
</dbReference>
<comment type="caution">
    <text evidence="7">The sequence shown here is derived from an EMBL/GenBank/DDBJ whole genome shotgun (WGS) entry which is preliminary data.</text>
</comment>
<feature type="transmembrane region" description="Helical" evidence="6">
    <location>
        <begin position="7"/>
        <end position="30"/>
    </location>
</feature>
<comment type="subcellular location">
    <subcellularLocation>
        <location evidence="1">Membrane</location>
        <topology evidence="1">Multi-pass membrane protein</topology>
    </subcellularLocation>
</comment>
<name>A0A6A4PM56_LUPAL</name>
<evidence type="ECO:0000313" key="8">
    <source>
        <dbReference type="Proteomes" id="UP000447434"/>
    </source>
</evidence>
<dbReference type="AlphaFoldDB" id="A0A6A4PM56"/>
<dbReference type="PANTHER" id="PTHR32191">
    <property type="entry name" value="TETRASPANIN-8-RELATED"/>
    <property type="match status" value="1"/>
</dbReference>
<dbReference type="Proteomes" id="UP000447434">
    <property type="component" value="Chromosome 12"/>
</dbReference>
<dbReference type="GO" id="GO:0016020">
    <property type="term" value="C:membrane"/>
    <property type="evidence" value="ECO:0007669"/>
    <property type="project" value="UniProtKB-SubCell"/>
</dbReference>
<keyword evidence="5 6" id="KW-0472">Membrane</keyword>
<sequence length="267" mass="30221">MVRCSNSLIGILNFVTFLLSIPVLVTGVWLSKQAHTECDRWLERPIIAFGVFMLVISFAGLIGACCHVRWLLSLYLVVMFMLILLLSAFSIFIFIVTMKGDGEEISGKGYKEYRLGHYSIMLQNRVNNPAAWNRMKSCLQSSQICSQFQNKYVNDNVDQFYNEKLSALQSGCCKPSNDCGFTYQSPTRWAKTGNVTDTNPDCNAWSNDPNIMCFNCQSCKAALLQNTKTDWRNVSLVNAIILILLSIVYSIGCCAFRNIKKDNWKGY</sequence>
<evidence type="ECO:0000256" key="4">
    <source>
        <dbReference type="ARBA" id="ARBA00022989"/>
    </source>
</evidence>
<dbReference type="Pfam" id="PF00335">
    <property type="entry name" value="Tetraspanin"/>
    <property type="match status" value="1"/>
</dbReference>
<evidence type="ECO:0000313" key="7">
    <source>
        <dbReference type="EMBL" id="KAE9602374.1"/>
    </source>
</evidence>
<reference evidence="8" key="1">
    <citation type="journal article" date="2020" name="Nat. Commun.">
        <title>Genome sequence of the cluster root forming white lupin.</title>
        <authorList>
            <person name="Hufnagel B."/>
            <person name="Marques A."/>
            <person name="Soriano A."/>
            <person name="Marques L."/>
            <person name="Divol F."/>
            <person name="Doumas P."/>
            <person name="Sallet E."/>
            <person name="Mancinotti D."/>
            <person name="Carrere S."/>
            <person name="Marande W."/>
            <person name="Arribat S."/>
            <person name="Keller J."/>
            <person name="Huneau C."/>
            <person name="Blein T."/>
            <person name="Aime D."/>
            <person name="Laguerre M."/>
            <person name="Taylor J."/>
            <person name="Schubert V."/>
            <person name="Nelson M."/>
            <person name="Geu-Flores F."/>
            <person name="Crespi M."/>
            <person name="Gallardo-Guerrero K."/>
            <person name="Delaux P.-M."/>
            <person name="Salse J."/>
            <person name="Berges H."/>
            <person name="Guyot R."/>
            <person name="Gouzy J."/>
            <person name="Peret B."/>
        </authorList>
    </citation>
    <scope>NUCLEOTIDE SEQUENCE [LARGE SCALE GENOMIC DNA]</scope>
    <source>
        <strain evidence="8">cv. Amiga</strain>
    </source>
</reference>
<comment type="similarity">
    <text evidence="2">Belongs to the tetraspanin (TM4SF) family.</text>
</comment>